<reference evidence="2 3" key="1">
    <citation type="journal article" date="2019" name="Plant Biotechnol. J.">
        <title>The red bayberry genome and genetic basis of sex determination.</title>
        <authorList>
            <person name="Jia H.M."/>
            <person name="Jia H.J."/>
            <person name="Cai Q.L."/>
            <person name="Wang Y."/>
            <person name="Zhao H.B."/>
            <person name="Yang W.F."/>
            <person name="Wang G.Y."/>
            <person name="Li Y.H."/>
            <person name="Zhan D.L."/>
            <person name="Shen Y.T."/>
            <person name="Niu Q.F."/>
            <person name="Chang L."/>
            <person name="Qiu J."/>
            <person name="Zhao L."/>
            <person name="Xie H.B."/>
            <person name="Fu W.Y."/>
            <person name="Jin J."/>
            <person name="Li X.W."/>
            <person name="Jiao Y."/>
            <person name="Zhou C.C."/>
            <person name="Tu T."/>
            <person name="Chai C.Y."/>
            <person name="Gao J.L."/>
            <person name="Fan L.J."/>
            <person name="van de Weg E."/>
            <person name="Wang J.Y."/>
            <person name="Gao Z.S."/>
        </authorList>
    </citation>
    <scope>NUCLEOTIDE SEQUENCE [LARGE SCALE GENOMIC DNA]</scope>
    <source>
        <tissue evidence="2">Leaves</tissue>
    </source>
</reference>
<name>A0A6A1VMB0_9ROSI</name>
<sequence length="69" mass="7843">MANEDDDEDIYEEGSFDEGANDLDGDREDEGMFDLDGDGEEDVNEVDGEEDANDDEDVVMVKEWKMLLF</sequence>
<comment type="caution">
    <text evidence="2">The sequence shown here is derived from an EMBL/GenBank/DDBJ whole genome shotgun (WGS) entry which is preliminary data.</text>
</comment>
<protein>
    <submittedName>
        <fullName evidence="2">Uncharacterized protein</fullName>
    </submittedName>
</protein>
<keyword evidence="3" id="KW-1185">Reference proteome</keyword>
<accession>A0A6A1VMB0</accession>
<evidence type="ECO:0000313" key="2">
    <source>
        <dbReference type="EMBL" id="KAB1212150.1"/>
    </source>
</evidence>
<organism evidence="2 3">
    <name type="scientific">Morella rubra</name>
    <name type="common">Chinese bayberry</name>
    <dbReference type="NCBI Taxonomy" id="262757"/>
    <lineage>
        <taxon>Eukaryota</taxon>
        <taxon>Viridiplantae</taxon>
        <taxon>Streptophyta</taxon>
        <taxon>Embryophyta</taxon>
        <taxon>Tracheophyta</taxon>
        <taxon>Spermatophyta</taxon>
        <taxon>Magnoliopsida</taxon>
        <taxon>eudicotyledons</taxon>
        <taxon>Gunneridae</taxon>
        <taxon>Pentapetalae</taxon>
        <taxon>rosids</taxon>
        <taxon>fabids</taxon>
        <taxon>Fagales</taxon>
        <taxon>Myricaceae</taxon>
        <taxon>Morella</taxon>
    </lineage>
</organism>
<feature type="region of interest" description="Disordered" evidence="1">
    <location>
        <begin position="1"/>
        <end position="56"/>
    </location>
</feature>
<dbReference type="AlphaFoldDB" id="A0A6A1VMB0"/>
<dbReference type="Proteomes" id="UP000516437">
    <property type="component" value="Chromosome 5"/>
</dbReference>
<evidence type="ECO:0000256" key="1">
    <source>
        <dbReference type="SAM" id="MobiDB-lite"/>
    </source>
</evidence>
<proteinExistence type="predicted"/>
<evidence type="ECO:0000313" key="3">
    <source>
        <dbReference type="Proteomes" id="UP000516437"/>
    </source>
</evidence>
<gene>
    <name evidence="2" type="ORF">CJ030_MR5G018200</name>
</gene>
<dbReference type="EMBL" id="RXIC02000023">
    <property type="protein sequence ID" value="KAB1212150.1"/>
    <property type="molecule type" value="Genomic_DNA"/>
</dbReference>